<organism evidence="1 2">
    <name type="scientific">Datura stramonium</name>
    <name type="common">Jimsonweed</name>
    <name type="synonym">Common thornapple</name>
    <dbReference type="NCBI Taxonomy" id="4076"/>
    <lineage>
        <taxon>Eukaryota</taxon>
        <taxon>Viridiplantae</taxon>
        <taxon>Streptophyta</taxon>
        <taxon>Embryophyta</taxon>
        <taxon>Tracheophyta</taxon>
        <taxon>Spermatophyta</taxon>
        <taxon>Magnoliopsida</taxon>
        <taxon>eudicotyledons</taxon>
        <taxon>Gunneridae</taxon>
        <taxon>Pentapetalae</taxon>
        <taxon>asterids</taxon>
        <taxon>lamiids</taxon>
        <taxon>Solanales</taxon>
        <taxon>Solanaceae</taxon>
        <taxon>Solanoideae</taxon>
        <taxon>Datureae</taxon>
        <taxon>Datura</taxon>
    </lineage>
</organism>
<dbReference type="EMBL" id="JACEIK010000502">
    <property type="protein sequence ID" value="MCD7458175.1"/>
    <property type="molecule type" value="Genomic_DNA"/>
</dbReference>
<sequence>MEEDALMPLSPGMTDSIFNHASFLTSSLSNALEYSKIISWTLLCNSSTTSSILTSCIIVGRYCPWRIAPLLALFLPAHRTGHSIGLCHHPEDRINEGSMVVDTSQESAIDEEKRIDNSDLVLREWRLIISYSWRSDQL</sequence>
<accession>A0ABS8SH97</accession>
<evidence type="ECO:0000313" key="2">
    <source>
        <dbReference type="Proteomes" id="UP000823775"/>
    </source>
</evidence>
<comment type="caution">
    <text evidence="1">The sequence shown here is derived from an EMBL/GenBank/DDBJ whole genome shotgun (WGS) entry which is preliminary data.</text>
</comment>
<dbReference type="Proteomes" id="UP000823775">
    <property type="component" value="Unassembled WGS sequence"/>
</dbReference>
<gene>
    <name evidence="1" type="ORF">HAX54_037467</name>
</gene>
<keyword evidence="2" id="KW-1185">Reference proteome</keyword>
<proteinExistence type="predicted"/>
<name>A0ABS8SH97_DATST</name>
<protein>
    <submittedName>
        <fullName evidence="1">Uncharacterized protein</fullName>
    </submittedName>
</protein>
<evidence type="ECO:0000313" key="1">
    <source>
        <dbReference type="EMBL" id="MCD7458175.1"/>
    </source>
</evidence>
<reference evidence="1 2" key="1">
    <citation type="journal article" date="2021" name="BMC Genomics">
        <title>Datura genome reveals duplications of psychoactive alkaloid biosynthetic genes and high mutation rate following tissue culture.</title>
        <authorList>
            <person name="Rajewski A."/>
            <person name="Carter-House D."/>
            <person name="Stajich J."/>
            <person name="Litt A."/>
        </authorList>
    </citation>
    <scope>NUCLEOTIDE SEQUENCE [LARGE SCALE GENOMIC DNA]</scope>
    <source>
        <strain evidence="1">AR-01</strain>
    </source>
</reference>